<dbReference type="PANTHER" id="PTHR38444:SF1">
    <property type="entry name" value="ENTEROBACTIN BIOSYNTHESIS PROTEIN YBDZ"/>
    <property type="match status" value="1"/>
</dbReference>
<dbReference type="EMBL" id="JAUTXY010000007">
    <property type="protein sequence ID" value="MEE2059065.1"/>
    <property type="molecule type" value="Genomic_DNA"/>
</dbReference>
<dbReference type="InterPro" id="IPR038020">
    <property type="entry name" value="MbtH-like_sf"/>
</dbReference>
<dbReference type="SMART" id="SM00923">
    <property type="entry name" value="MbtH"/>
    <property type="match status" value="1"/>
</dbReference>
<proteinExistence type="predicted"/>
<dbReference type="Pfam" id="PF03621">
    <property type="entry name" value="MbtH"/>
    <property type="match status" value="1"/>
</dbReference>
<organism evidence="2 3">
    <name type="scientific">Rhodococcus artemisiae</name>
    <dbReference type="NCBI Taxonomy" id="714159"/>
    <lineage>
        <taxon>Bacteria</taxon>
        <taxon>Bacillati</taxon>
        <taxon>Actinomycetota</taxon>
        <taxon>Actinomycetes</taxon>
        <taxon>Mycobacteriales</taxon>
        <taxon>Nocardiaceae</taxon>
        <taxon>Rhodococcus</taxon>
    </lineage>
</organism>
<name>A0ABU7LC20_9NOCA</name>
<gene>
    <name evidence="2" type="ORF">Q7514_16200</name>
</gene>
<dbReference type="SUPFAM" id="SSF160582">
    <property type="entry name" value="MbtH-like"/>
    <property type="match status" value="1"/>
</dbReference>
<dbReference type="RefSeq" id="WP_330134312.1">
    <property type="nucleotide sequence ID" value="NZ_JAUTXY010000007.1"/>
</dbReference>
<dbReference type="InterPro" id="IPR005153">
    <property type="entry name" value="MbtH-like_dom"/>
</dbReference>
<dbReference type="InterPro" id="IPR037407">
    <property type="entry name" value="MLP_fam"/>
</dbReference>
<keyword evidence="3" id="KW-1185">Reference proteome</keyword>
<sequence length="77" mass="8793">MSNNPFDDDGGAFYALVNDEGQHSMWPTFKPVPGGWRVVYGDPVGKPRTEVLDWIDENWTDLRPQSLRDHIARHRAG</sequence>
<evidence type="ECO:0000313" key="2">
    <source>
        <dbReference type="EMBL" id="MEE2059065.1"/>
    </source>
</evidence>
<feature type="domain" description="MbtH-like" evidence="1">
    <location>
        <begin position="4"/>
        <end position="57"/>
    </location>
</feature>
<evidence type="ECO:0000259" key="1">
    <source>
        <dbReference type="SMART" id="SM00923"/>
    </source>
</evidence>
<dbReference type="Proteomes" id="UP001336020">
    <property type="component" value="Unassembled WGS sequence"/>
</dbReference>
<protein>
    <submittedName>
        <fullName evidence="2">MbtH family NRPS accessory protein</fullName>
    </submittedName>
</protein>
<comment type="caution">
    <text evidence="2">The sequence shown here is derived from an EMBL/GenBank/DDBJ whole genome shotgun (WGS) entry which is preliminary data.</text>
</comment>
<accession>A0ABU7LC20</accession>
<dbReference type="PANTHER" id="PTHR38444">
    <property type="entry name" value="ENTEROBACTIN BIOSYNTHESIS PROTEIN YBDZ"/>
    <property type="match status" value="1"/>
</dbReference>
<evidence type="ECO:0000313" key="3">
    <source>
        <dbReference type="Proteomes" id="UP001336020"/>
    </source>
</evidence>
<dbReference type="Gene3D" id="3.90.820.10">
    <property type="entry name" value="Structural Genomics, Unknown Function 30-nov-00 1gh9 Mol_id"/>
    <property type="match status" value="1"/>
</dbReference>
<reference evidence="2 3" key="1">
    <citation type="submission" date="2023-07" db="EMBL/GenBank/DDBJ databases">
        <authorList>
            <person name="Girao M."/>
            <person name="Carvalho M.F."/>
        </authorList>
    </citation>
    <scope>NUCLEOTIDE SEQUENCE [LARGE SCALE GENOMIC DNA]</scope>
    <source>
        <strain evidence="2 3">YIM65754</strain>
    </source>
</reference>